<keyword evidence="3" id="KW-1185">Reference proteome</keyword>
<feature type="domain" description="DNA-binding phage zinc finger" evidence="1">
    <location>
        <begin position="176"/>
        <end position="229"/>
    </location>
</feature>
<accession>A0A9X1MI61</accession>
<protein>
    <recommendedName>
        <fullName evidence="1">DNA-binding phage zinc finger domain-containing protein</fullName>
    </recommendedName>
</protein>
<reference evidence="2" key="1">
    <citation type="submission" date="2021-10" db="EMBL/GenBank/DDBJ databases">
        <title>Novel species in genus Arthrobacter.</title>
        <authorList>
            <person name="Liu Y."/>
        </authorList>
    </citation>
    <scope>NUCLEOTIDE SEQUENCE</scope>
    <source>
        <strain evidence="2">Zg-Y453</strain>
    </source>
</reference>
<dbReference type="Proteomes" id="UP001139158">
    <property type="component" value="Unassembled WGS sequence"/>
</dbReference>
<evidence type="ECO:0000259" key="1">
    <source>
        <dbReference type="Pfam" id="PF24623"/>
    </source>
</evidence>
<comment type="caution">
    <text evidence="2">The sequence shown here is derived from an EMBL/GenBank/DDBJ whole genome shotgun (WGS) entry which is preliminary data.</text>
</comment>
<dbReference type="Pfam" id="PF24623">
    <property type="entry name" value="Phage_zn_bind_8"/>
    <property type="match status" value="1"/>
</dbReference>
<dbReference type="EMBL" id="JAJFZV010000020">
    <property type="protein sequence ID" value="MCC3299762.1"/>
    <property type="molecule type" value="Genomic_DNA"/>
</dbReference>
<dbReference type="RefSeq" id="WP_227897751.1">
    <property type="nucleotide sequence ID" value="NZ_CP099467.1"/>
</dbReference>
<evidence type="ECO:0000313" key="2">
    <source>
        <dbReference type="EMBL" id="MCC3299762.1"/>
    </source>
</evidence>
<organism evidence="2 3">
    <name type="scientific">Arthrobacter caoxuetaonis</name>
    <dbReference type="NCBI Taxonomy" id="2886935"/>
    <lineage>
        <taxon>Bacteria</taxon>
        <taxon>Bacillati</taxon>
        <taxon>Actinomycetota</taxon>
        <taxon>Actinomycetes</taxon>
        <taxon>Micrococcales</taxon>
        <taxon>Micrococcaceae</taxon>
        <taxon>Arthrobacter</taxon>
    </lineage>
</organism>
<evidence type="ECO:0000313" key="3">
    <source>
        <dbReference type="Proteomes" id="UP001139158"/>
    </source>
</evidence>
<dbReference type="AlphaFoldDB" id="A0A9X1MI61"/>
<gene>
    <name evidence="2" type="ORF">LJ757_18550</name>
</gene>
<proteinExistence type="predicted"/>
<dbReference type="InterPro" id="IPR056911">
    <property type="entry name" value="Phage_Znf_bind_put"/>
</dbReference>
<name>A0A9X1MI61_9MICC</name>
<sequence>MPNDNIDQAIPLDSFDPSGDGWEAMPLADVVAAGQAALASLQAFRLALHGCATPLNLKPTNDRIIEIEGQLKEQLSALEKARKVIETDTALAIGYPGKAPWIEETGGILSPKQILSMASRGKDVVASELTTYRAVVEALEPVPTLLARDRSIGFNAEGSTDWEDIAHRRTEQRYRLVQEILAEIESIDCSSCGAPAGSPCLTAAGGIAHLSHRPRQDAYKMPPEHQWVSTDVNRRPDNQALYPELRGKSWQEIREIVDSRQ</sequence>